<evidence type="ECO:0000256" key="1">
    <source>
        <dbReference type="ARBA" id="ARBA00022441"/>
    </source>
</evidence>
<name>A0AAD7UU57_9FUNG</name>
<keyword evidence="5" id="KW-0732">Signal</keyword>
<keyword evidence="4" id="KW-1133">Transmembrane helix</keyword>
<keyword evidence="2" id="KW-0677">Repeat</keyword>
<dbReference type="Gene3D" id="2.120.10.80">
    <property type="entry name" value="Kelch-type beta propeller"/>
    <property type="match status" value="2"/>
</dbReference>
<feature type="region of interest" description="Disordered" evidence="3">
    <location>
        <begin position="809"/>
        <end position="872"/>
    </location>
</feature>
<accession>A0AAD7UU57</accession>
<evidence type="ECO:0000256" key="3">
    <source>
        <dbReference type="SAM" id="MobiDB-lite"/>
    </source>
</evidence>
<feature type="compositionally biased region" description="Polar residues" evidence="3">
    <location>
        <begin position="849"/>
        <end position="872"/>
    </location>
</feature>
<protein>
    <recommendedName>
        <fullName evidence="8">Galactose oxidase</fullName>
    </recommendedName>
</protein>
<evidence type="ECO:0000256" key="5">
    <source>
        <dbReference type="SAM" id="SignalP"/>
    </source>
</evidence>
<dbReference type="Pfam" id="PF24681">
    <property type="entry name" value="Kelch_KLHDC2_KLHL20_DRC7"/>
    <property type="match status" value="1"/>
</dbReference>
<dbReference type="SUPFAM" id="SSF117281">
    <property type="entry name" value="Kelch motif"/>
    <property type="match status" value="2"/>
</dbReference>
<keyword evidence="7" id="KW-1185">Reference proteome</keyword>
<dbReference type="RefSeq" id="XP_058338542.1">
    <property type="nucleotide sequence ID" value="XM_058490644.1"/>
</dbReference>
<dbReference type="AlphaFoldDB" id="A0AAD7UU57"/>
<feature type="chain" id="PRO_5042038700" description="Galactose oxidase" evidence="5">
    <location>
        <begin position="21"/>
        <end position="872"/>
    </location>
</feature>
<feature type="signal peptide" evidence="5">
    <location>
        <begin position="1"/>
        <end position="20"/>
    </location>
</feature>
<evidence type="ECO:0000256" key="2">
    <source>
        <dbReference type="ARBA" id="ARBA00022737"/>
    </source>
</evidence>
<evidence type="ECO:0000256" key="4">
    <source>
        <dbReference type="SAM" id="Phobius"/>
    </source>
</evidence>
<dbReference type="PANTHER" id="PTHR46093:SF18">
    <property type="entry name" value="FIBRONECTIN TYPE-III DOMAIN-CONTAINING PROTEIN"/>
    <property type="match status" value="1"/>
</dbReference>
<evidence type="ECO:0000313" key="7">
    <source>
        <dbReference type="Proteomes" id="UP001234581"/>
    </source>
</evidence>
<sequence>MKLLATLLLVGLWAATLTDAYFYVPNFMSSLPFQGGSAFAQRGGDSIVIFGGENGTNPYTNGLFQLQQTGDTFTWQALEQQNPPPGSTYGQAIVSNTGSTFLLMGGLSQSTANQLLPLQMYSYNFDSKSWGAWGGNANTNATGVPLNRQRFTATYDNNTSVYIYGGSLNNSVIFGDFYKLDTGKMQFTELPNAGEHRYGHTASMLSDGKLVVIGGVALDQNNVPDLVPMQQVLVFDTKTNTWTAQNTQSSGGSYPSTRTDHSAVVTSDDKIVIFGGDSGSDMRNRQYLNAIAILDTKTWTWEIPTVDGIPPSRRSFAVSGSFDDQHVLFAFGSALNTQYNDLNVFNLADSKWLQSFDESDSDSGSGVSGGLIAGVTIAAVVLLCIILFLLWRFQSYIRWLALRIHHDIWKPRTGEPVWAETSRIVCQIFMLFLFVCFLVFVIRQAINSPNVTQRIEEAAAQVDVPDVRFCFDGFPTYGNNDPRDPGVVCQTDTGYSCSGSIQPLDMSVFTPSFASNLGAVSCFLFRSDADFKMTSTSGANNGSRMLFTFFGDQSVNYGRVHVSLYPKQMDPNVKVYNLNDDIPVIMSDFDVLTWQVNERNDLGTTNIFEVEPYSYNALSYNLIDHRYLQPVGWNYVGFSPITNSTPEVESNFRAEAPNPNYTQTHADLAFIAIYPESFANYTDREVKMYTLLNALGFVGGIFGLLVAVQTWLFGFRPSSPWGLVHRWSVGEMKRSLLRGLQTSFKPTDSSIPLVHPLHPRFSMNNMPQDLAYESEGQRISRVEERMQMMEMLFKSYYVNDEIFRSLDNATKSVPPGSTAGSPNGPLFPSEKGADVQRSNTGGFSHMFNHRQSVASTSSDAHSQQNLNASGRL</sequence>
<evidence type="ECO:0008006" key="8">
    <source>
        <dbReference type="Google" id="ProtNLM"/>
    </source>
</evidence>
<dbReference type="EMBL" id="JARTCD010000074">
    <property type="protein sequence ID" value="KAJ8653628.1"/>
    <property type="molecule type" value="Genomic_DNA"/>
</dbReference>
<organism evidence="6 7">
    <name type="scientific">Lichtheimia ornata</name>
    <dbReference type="NCBI Taxonomy" id="688661"/>
    <lineage>
        <taxon>Eukaryota</taxon>
        <taxon>Fungi</taxon>
        <taxon>Fungi incertae sedis</taxon>
        <taxon>Mucoromycota</taxon>
        <taxon>Mucoromycotina</taxon>
        <taxon>Mucoromycetes</taxon>
        <taxon>Mucorales</taxon>
        <taxon>Lichtheimiaceae</taxon>
        <taxon>Lichtheimia</taxon>
    </lineage>
</organism>
<proteinExistence type="predicted"/>
<gene>
    <name evidence="6" type="ORF">O0I10_010665</name>
</gene>
<feature type="transmembrane region" description="Helical" evidence="4">
    <location>
        <begin position="428"/>
        <end position="446"/>
    </location>
</feature>
<comment type="caution">
    <text evidence="6">The sequence shown here is derived from an EMBL/GenBank/DDBJ whole genome shotgun (WGS) entry which is preliminary data.</text>
</comment>
<evidence type="ECO:0000313" key="6">
    <source>
        <dbReference type="EMBL" id="KAJ8653628.1"/>
    </source>
</evidence>
<dbReference type="GeneID" id="83218068"/>
<feature type="transmembrane region" description="Helical" evidence="4">
    <location>
        <begin position="371"/>
        <end position="393"/>
    </location>
</feature>
<keyword evidence="4" id="KW-0812">Transmembrane</keyword>
<dbReference type="PANTHER" id="PTHR46093">
    <property type="entry name" value="ACYL-COA-BINDING DOMAIN-CONTAINING PROTEIN 5"/>
    <property type="match status" value="1"/>
</dbReference>
<reference evidence="6 7" key="1">
    <citation type="submission" date="2023-03" db="EMBL/GenBank/DDBJ databases">
        <title>Genome sequence of Lichtheimia ornata CBS 291.66.</title>
        <authorList>
            <person name="Mohabir J.T."/>
            <person name="Shea T.P."/>
            <person name="Kurbessoian T."/>
            <person name="Berby B."/>
            <person name="Fontaine J."/>
            <person name="Livny J."/>
            <person name="Gnirke A."/>
            <person name="Stajich J.E."/>
            <person name="Cuomo C.A."/>
        </authorList>
    </citation>
    <scope>NUCLEOTIDE SEQUENCE [LARGE SCALE GENOMIC DNA]</scope>
    <source>
        <strain evidence="6">CBS 291.66</strain>
    </source>
</reference>
<dbReference type="InterPro" id="IPR015915">
    <property type="entry name" value="Kelch-typ_b-propeller"/>
</dbReference>
<keyword evidence="4" id="KW-0472">Membrane</keyword>
<feature type="transmembrane region" description="Helical" evidence="4">
    <location>
        <begin position="691"/>
        <end position="713"/>
    </location>
</feature>
<dbReference type="Proteomes" id="UP001234581">
    <property type="component" value="Unassembled WGS sequence"/>
</dbReference>
<keyword evidence="1" id="KW-0880">Kelch repeat</keyword>